<reference evidence="1" key="1">
    <citation type="submission" date="2021-06" db="EMBL/GenBank/DDBJ databases">
        <authorList>
            <person name="Kallberg Y."/>
            <person name="Tangrot J."/>
            <person name="Rosling A."/>
        </authorList>
    </citation>
    <scope>NUCLEOTIDE SEQUENCE</scope>
    <source>
        <strain evidence="1">MA461A</strain>
    </source>
</reference>
<evidence type="ECO:0000313" key="1">
    <source>
        <dbReference type="EMBL" id="CAG8838936.1"/>
    </source>
</evidence>
<feature type="non-terminal residue" evidence="1">
    <location>
        <position position="84"/>
    </location>
</feature>
<dbReference type="EMBL" id="CAJVQC010122098">
    <property type="protein sequence ID" value="CAG8838936.1"/>
    <property type="molecule type" value="Genomic_DNA"/>
</dbReference>
<sequence>FEQRQRINDNLDIYITSNQGVGLSDLSTRFLYFSWKNQGNDRRYRLQSHPRLKNFFVKEEHAFTIFGKTLEELKFMFFQEREHW</sequence>
<keyword evidence="2" id="KW-1185">Reference proteome</keyword>
<accession>A0ACA9SK38</accession>
<protein>
    <submittedName>
        <fullName evidence="1">35771_t:CDS:1</fullName>
    </submittedName>
</protein>
<organism evidence="1 2">
    <name type="scientific">Racocetra persica</name>
    <dbReference type="NCBI Taxonomy" id="160502"/>
    <lineage>
        <taxon>Eukaryota</taxon>
        <taxon>Fungi</taxon>
        <taxon>Fungi incertae sedis</taxon>
        <taxon>Mucoromycota</taxon>
        <taxon>Glomeromycotina</taxon>
        <taxon>Glomeromycetes</taxon>
        <taxon>Diversisporales</taxon>
        <taxon>Gigasporaceae</taxon>
        <taxon>Racocetra</taxon>
    </lineage>
</organism>
<feature type="non-terminal residue" evidence="1">
    <location>
        <position position="1"/>
    </location>
</feature>
<dbReference type="Proteomes" id="UP000789920">
    <property type="component" value="Unassembled WGS sequence"/>
</dbReference>
<gene>
    <name evidence="1" type="ORF">RPERSI_LOCUS30859</name>
</gene>
<comment type="caution">
    <text evidence="1">The sequence shown here is derived from an EMBL/GenBank/DDBJ whole genome shotgun (WGS) entry which is preliminary data.</text>
</comment>
<proteinExistence type="predicted"/>
<name>A0ACA9SK38_9GLOM</name>
<evidence type="ECO:0000313" key="2">
    <source>
        <dbReference type="Proteomes" id="UP000789920"/>
    </source>
</evidence>